<evidence type="ECO:0000313" key="2">
    <source>
        <dbReference type="Proteomes" id="UP001303046"/>
    </source>
</evidence>
<protein>
    <submittedName>
        <fullName evidence="1">Uncharacterized protein</fullName>
    </submittedName>
</protein>
<dbReference type="EMBL" id="JAVFWL010000006">
    <property type="protein sequence ID" value="KAK6761483.1"/>
    <property type="molecule type" value="Genomic_DNA"/>
</dbReference>
<name>A0ABR1EFW7_NECAM</name>
<evidence type="ECO:0000313" key="1">
    <source>
        <dbReference type="EMBL" id="KAK6761483.1"/>
    </source>
</evidence>
<keyword evidence="2" id="KW-1185">Reference proteome</keyword>
<dbReference type="Proteomes" id="UP001303046">
    <property type="component" value="Unassembled WGS sequence"/>
</dbReference>
<comment type="caution">
    <text evidence="1">The sequence shown here is derived from an EMBL/GenBank/DDBJ whole genome shotgun (WGS) entry which is preliminary data.</text>
</comment>
<sequence length="151" mass="17465">MAGLKECRRRSFRLHLRRQDPRAILYVSPAALAIPTRKSVLEGSCAVNCNKSAITSGRRERRSLKRRERNPRKAYALLKRYGGKMKRCSSVLNIATGKAVEATFPSWRDHFNTLLNRQAPSTPELKHVHMPTYAVTRNHRPRRKFRSVSKR</sequence>
<gene>
    <name evidence="1" type="primary">Necator_chrX.g22685</name>
    <name evidence="1" type="ORF">RB195_022522</name>
</gene>
<reference evidence="1 2" key="1">
    <citation type="submission" date="2023-08" db="EMBL/GenBank/DDBJ databases">
        <title>A Necator americanus chromosomal reference genome.</title>
        <authorList>
            <person name="Ilik V."/>
            <person name="Petrzelkova K.J."/>
            <person name="Pardy F."/>
            <person name="Fuh T."/>
            <person name="Niatou-Singa F.S."/>
            <person name="Gouil Q."/>
            <person name="Baker L."/>
            <person name="Ritchie M.E."/>
            <person name="Jex A.R."/>
            <person name="Gazzola D."/>
            <person name="Li H."/>
            <person name="Toshio Fujiwara R."/>
            <person name="Zhan B."/>
            <person name="Aroian R.V."/>
            <person name="Pafco B."/>
            <person name="Schwarz E.M."/>
        </authorList>
    </citation>
    <scope>NUCLEOTIDE SEQUENCE [LARGE SCALE GENOMIC DNA]</scope>
    <source>
        <strain evidence="1 2">Aroian</strain>
        <tissue evidence="1">Whole animal</tissue>
    </source>
</reference>
<proteinExistence type="predicted"/>
<accession>A0ABR1EFW7</accession>
<organism evidence="1 2">
    <name type="scientific">Necator americanus</name>
    <name type="common">Human hookworm</name>
    <dbReference type="NCBI Taxonomy" id="51031"/>
    <lineage>
        <taxon>Eukaryota</taxon>
        <taxon>Metazoa</taxon>
        <taxon>Ecdysozoa</taxon>
        <taxon>Nematoda</taxon>
        <taxon>Chromadorea</taxon>
        <taxon>Rhabditida</taxon>
        <taxon>Rhabditina</taxon>
        <taxon>Rhabditomorpha</taxon>
        <taxon>Strongyloidea</taxon>
        <taxon>Ancylostomatidae</taxon>
        <taxon>Bunostominae</taxon>
        <taxon>Necator</taxon>
    </lineage>
</organism>